<keyword evidence="2" id="KW-0813">Transport</keyword>
<protein>
    <submittedName>
        <fullName evidence="10">Uncharacterized protein</fullName>
    </submittedName>
</protein>
<feature type="domain" description="DOP1 N-terminal" evidence="7">
    <location>
        <begin position="17"/>
        <end position="306"/>
    </location>
</feature>
<dbReference type="GO" id="GO:0015031">
    <property type="term" value="P:protein transport"/>
    <property type="evidence" value="ECO:0007669"/>
    <property type="project" value="UniProtKB-KW"/>
</dbReference>
<dbReference type="GO" id="GO:0000139">
    <property type="term" value="C:Golgi membrane"/>
    <property type="evidence" value="ECO:0007669"/>
    <property type="project" value="UniProtKB-SubCell"/>
</dbReference>
<evidence type="ECO:0000256" key="1">
    <source>
        <dbReference type="ARBA" id="ARBA00004395"/>
    </source>
</evidence>
<keyword evidence="4" id="KW-0333">Golgi apparatus</keyword>
<comment type="similarity">
    <text evidence="6">Belongs to the DOP1 family.</text>
</comment>
<dbReference type="InterPro" id="IPR040314">
    <property type="entry name" value="DOP1"/>
</dbReference>
<dbReference type="STRING" id="670580.A0A1X6NEG4"/>
<dbReference type="GO" id="GO:0005802">
    <property type="term" value="C:trans-Golgi network"/>
    <property type="evidence" value="ECO:0007669"/>
    <property type="project" value="TreeGrafter"/>
</dbReference>
<dbReference type="OrthoDB" id="297643at2759"/>
<accession>A0A1X6NEG4</accession>
<reference evidence="10 11" key="1">
    <citation type="submission" date="2017-04" db="EMBL/GenBank/DDBJ databases">
        <title>Genome Sequence of the Model Brown-Rot Fungus Postia placenta SB12.</title>
        <authorList>
            <consortium name="DOE Joint Genome Institute"/>
            <person name="Gaskell J."/>
            <person name="Kersten P."/>
            <person name="Larrondo L.F."/>
            <person name="Canessa P."/>
            <person name="Martinez D."/>
            <person name="Hibbett D."/>
            <person name="Schmoll M."/>
            <person name="Kubicek C.P."/>
            <person name="Martinez A.T."/>
            <person name="Yadav J."/>
            <person name="Master E."/>
            <person name="Magnuson J.K."/>
            <person name="James T."/>
            <person name="Yaver D."/>
            <person name="Berka R."/>
            <person name="Labutti K."/>
            <person name="Lipzen A."/>
            <person name="Aerts A."/>
            <person name="Barry K."/>
            <person name="Henrissat B."/>
            <person name="Blanchette R."/>
            <person name="Grigoriev I."/>
            <person name="Cullen D."/>
        </authorList>
    </citation>
    <scope>NUCLEOTIDE SEQUENCE [LARGE SCALE GENOMIC DNA]</scope>
    <source>
        <strain evidence="10 11">MAD-698-R-SB12</strain>
    </source>
</reference>
<gene>
    <name evidence="10" type="ORF">POSPLADRAFT_1175718</name>
</gene>
<dbReference type="EMBL" id="KZ110591">
    <property type="protein sequence ID" value="OSX66984.1"/>
    <property type="molecule type" value="Genomic_DNA"/>
</dbReference>
<evidence type="ECO:0000259" key="7">
    <source>
        <dbReference type="Pfam" id="PF04118"/>
    </source>
</evidence>
<dbReference type="InterPro" id="IPR056458">
    <property type="entry name" value="TPR_DOP1_M"/>
</dbReference>
<dbReference type="Pfam" id="PF24598">
    <property type="entry name" value="DOP1_C"/>
    <property type="match status" value="1"/>
</dbReference>
<dbReference type="RefSeq" id="XP_024343778.1">
    <property type="nucleotide sequence ID" value="XM_024488375.1"/>
</dbReference>
<name>A0A1X6NEG4_9APHY</name>
<dbReference type="PANTHER" id="PTHR14042">
    <property type="entry name" value="DOPEY-RELATED"/>
    <property type="match status" value="1"/>
</dbReference>
<evidence type="ECO:0000256" key="2">
    <source>
        <dbReference type="ARBA" id="ARBA00022448"/>
    </source>
</evidence>
<dbReference type="GO" id="GO:0006895">
    <property type="term" value="P:Golgi to endosome transport"/>
    <property type="evidence" value="ECO:0007669"/>
    <property type="project" value="InterPro"/>
</dbReference>
<dbReference type="Pfam" id="PF24597">
    <property type="entry name" value="TPR_DOP1_M"/>
    <property type="match status" value="1"/>
</dbReference>
<evidence type="ECO:0000256" key="3">
    <source>
        <dbReference type="ARBA" id="ARBA00022927"/>
    </source>
</evidence>
<evidence type="ECO:0000259" key="8">
    <source>
        <dbReference type="Pfam" id="PF24597"/>
    </source>
</evidence>
<dbReference type="GO" id="GO:0005829">
    <property type="term" value="C:cytosol"/>
    <property type="evidence" value="ECO:0007669"/>
    <property type="project" value="GOC"/>
</dbReference>
<evidence type="ECO:0000256" key="6">
    <source>
        <dbReference type="ARBA" id="ARBA00046326"/>
    </source>
</evidence>
<keyword evidence="3" id="KW-0653">Protein transport</keyword>
<dbReference type="GO" id="GO:0005768">
    <property type="term" value="C:endosome"/>
    <property type="evidence" value="ECO:0007669"/>
    <property type="project" value="TreeGrafter"/>
</dbReference>
<dbReference type="GeneID" id="36333324"/>
<feature type="domain" description="DOP1-like middle TPR" evidence="8">
    <location>
        <begin position="315"/>
        <end position="495"/>
    </location>
</feature>
<evidence type="ECO:0000256" key="5">
    <source>
        <dbReference type="ARBA" id="ARBA00023136"/>
    </source>
</evidence>
<comment type="subcellular location">
    <subcellularLocation>
        <location evidence="1">Golgi apparatus membrane</location>
        <topology evidence="1">Peripheral membrane protein</topology>
    </subcellularLocation>
</comment>
<feature type="domain" description="DOP1-like C-terminal" evidence="9">
    <location>
        <begin position="1252"/>
        <end position="1735"/>
    </location>
</feature>
<evidence type="ECO:0000313" key="10">
    <source>
        <dbReference type="EMBL" id="OSX66984.1"/>
    </source>
</evidence>
<sequence length="1757" mass="197822">MFINVTPVGTPPVYASDPKYKKYAQQVEKCLNTFDSVHEWADFISFLKQLLKTLEAYQQFKDIPRKVIVAKRLAQCLNPALPTGVHQRALDVYSHIFAVLGTEGLERDLALWSSGLFPFFEYAATSVKPTLLNLFDTYYLPMQGGLRPVMKSFILALLPGLEEETGEYFDKVLSLLDRVSGTVSQSFFFQNIWLVMLTTPSARGTSLSYLSRRLPVLKADEDIPFVVGGDVGLMVRAFAAALEDDDLLVRRGSLDLLLQSLRIDSVAMKRAQSEDRAILMRAATSVVLRRDLSLNRRLYSWLLGPDEHSQNQIRYLKENALELLSSTLRDEMFNPSIDYSPSRPFKIFISLLDKWEIGSPLTEALVFDAFKAIQKALGSGPDVADDLSMTASTLYEAVEPHLLWKQLFAAIHADVVANRSNLEGCRMVRYLLTTFHGQDEEIEGIHLPAVFAAIAELLSIRLQDDDSPISPASTSDVLLLLREILTRIPVTVSLKSRPRLSNEVEATLTHDSPLSFACSLYGMKTGLTSNARLYASCPFITIFEDFINISIHSAKLLSRATAPEPYREVLVESLRLLDGLVSRSYDLQDASYEPTWVPEEWLSTLLECMDLKIATFSLVDSVITAVITLHRANALRTNVSIDDRSTMAIMVKTLLKYLHSPWVAYHVRAVDLIWSLDEISRRRHVEAVIAETMSSQDSRAVEESCEVFGVLWRLTDDDMLPGARLKIPMMIILDTLRSDDPILRRVGETWMRCSLKSYLRVLDPILFDLYDPTIRISISTTEVNGKQLQGFSYNRPFDQHLINHQLETLLYVIKFGGQGFSKVTRTNALNRSPYGHMLQRLRSASAALPDTSYMDVLLQMLLRFLQSEPNNTLAESMSPFNLRTHAICIDLLQALVARGEVDFPALQTIESIVIRKLYLFVHKGRLDLQNKLLHLLHSVISASNPGADAQSTKGKGVQLNRTFDSASMLEETRTPRAESYVVHPLLIQTLLDGISRPTNHPILQHWLDFVLMTIPQYHESLQPVVVPLSDGLCRQLRTSLSDVRQASIISRNSGDITSITTDADFIMLLAAVERLVLLSLSKADDIDQVEDDQLPEKPNQESSGLLGYVSNVFSSDTTTVPDGQSPVRSSDNRTMYETVRVLYGLWDLLSDANEALWTFSAYSKTRMRCRKVLEHLFRAHSTEVLESVVDCWQRDQPVSSVAFEIVDILASNAQTVVHMLCESICSRLPGLSDRPRRSPAIPQLIDAKLFEFLERYFRQLEGPLALQVWGRFILMAKDVTSSMREFRVQAFATVKCFTVIADKICQTTALEDRRMRKELQDTYSKLLDLTVLANRPYDSGSWIRRPQKEALSTSGRESPLLRAVSDTKLDEKMNASSTSLSDSYNLQVNLYIASSMLPNMRKFLVEGDKIVSACNSVVYNVVNPALKGKTRPLDVDESVLSILQEMTRIGAAIKAWRSPVSEAFNDNRCFNSTPDAGGKWKGMVKALFDVDKTSLSELLGKITTAPSANIFTNREYEMLLRSLNMRRLSYVLLSSEKNHFLTQLPAIQEKLVDTLRNVSSPVVQSEVYLCVRVLLCRLSPHNLSSFWPVILTELYRLFDQVLTSLPSDGAEELNLVLATCKLLDLLLVLQTEEFQIHQWIFITDTADAIYRPDDWLPDAMLDRLAEVTGSLPLGDLTVVCQGAAQPLHVTMPTPMTDNRPMRRPMLRSLRQIDSIRDLVPFFSSASIASYESVYSSGGLIDWEAVEQGLLEDMFDGR</sequence>
<proteinExistence type="inferred from homology"/>
<keyword evidence="5" id="KW-0472">Membrane</keyword>
<dbReference type="InterPro" id="IPR007249">
    <property type="entry name" value="DOP1_N"/>
</dbReference>
<keyword evidence="11" id="KW-1185">Reference proteome</keyword>
<evidence type="ECO:0000259" key="9">
    <source>
        <dbReference type="Pfam" id="PF24598"/>
    </source>
</evidence>
<evidence type="ECO:0000313" key="11">
    <source>
        <dbReference type="Proteomes" id="UP000194127"/>
    </source>
</evidence>
<dbReference type="InterPro" id="IPR056457">
    <property type="entry name" value="DOP1_C"/>
</dbReference>
<dbReference type="Proteomes" id="UP000194127">
    <property type="component" value="Unassembled WGS sequence"/>
</dbReference>
<dbReference type="PANTHER" id="PTHR14042:SF24">
    <property type="entry name" value="PROTEIN DOPEY-1 HOMOLOG"/>
    <property type="match status" value="1"/>
</dbReference>
<evidence type="ECO:0000256" key="4">
    <source>
        <dbReference type="ARBA" id="ARBA00023034"/>
    </source>
</evidence>
<organism evidence="10 11">
    <name type="scientific">Postia placenta MAD-698-R-SB12</name>
    <dbReference type="NCBI Taxonomy" id="670580"/>
    <lineage>
        <taxon>Eukaryota</taxon>
        <taxon>Fungi</taxon>
        <taxon>Dikarya</taxon>
        <taxon>Basidiomycota</taxon>
        <taxon>Agaricomycotina</taxon>
        <taxon>Agaricomycetes</taxon>
        <taxon>Polyporales</taxon>
        <taxon>Adustoporiaceae</taxon>
        <taxon>Rhodonia</taxon>
    </lineage>
</organism>
<dbReference type="Pfam" id="PF04118">
    <property type="entry name" value="Dopey_N"/>
    <property type="match status" value="1"/>
</dbReference>